<keyword evidence="3" id="KW-1185">Reference proteome</keyword>
<evidence type="ECO:0000313" key="2">
    <source>
        <dbReference type="EMBL" id="MFD1307815.1"/>
    </source>
</evidence>
<feature type="domain" description="DUF8094" evidence="1">
    <location>
        <begin position="58"/>
        <end position="349"/>
    </location>
</feature>
<proteinExistence type="predicted"/>
<accession>A0ABW3XEQ1</accession>
<reference evidence="3" key="1">
    <citation type="journal article" date="2019" name="Int. J. Syst. Evol. Microbiol.">
        <title>The Global Catalogue of Microorganisms (GCM) 10K type strain sequencing project: providing services to taxonomists for standard genome sequencing and annotation.</title>
        <authorList>
            <consortium name="The Broad Institute Genomics Platform"/>
            <consortium name="The Broad Institute Genome Sequencing Center for Infectious Disease"/>
            <person name="Wu L."/>
            <person name="Ma J."/>
        </authorList>
    </citation>
    <scope>NUCLEOTIDE SEQUENCE [LARGE SCALE GENOMIC DNA]</scope>
    <source>
        <strain evidence="3">CGMCC 4.7020</strain>
    </source>
</reference>
<dbReference type="Pfam" id="PF26366">
    <property type="entry name" value="DUF8094"/>
    <property type="match status" value="1"/>
</dbReference>
<dbReference type="Proteomes" id="UP001597058">
    <property type="component" value="Unassembled WGS sequence"/>
</dbReference>
<organism evidence="2 3">
    <name type="scientific">Streptomyces kaempferi</name>
    <dbReference type="NCBI Taxonomy" id="333725"/>
    <lineage>
        <taxon>Bacteria</taxon>
        <taxon>Bacillati</taxon>
        <taxon>Actinomycetota</taxon>
        <taxon>Actinomycetes</taxon>
        <taxon>Kitasatosporales</taxon>
        <taxon>Streptomycetaceae</taxon>
        <taxon>Streptomyces</taxon>
    </lineage>
</organism>
<dbReference type="EMBL" id="JBHTMM010000021">
    <property type="protein sequence ID" value="MFD1307815.1"/>
    <property type="molecule type" value="Genomic_DNA"/>
</dbReference>
<sequence>MSRDRTSRSPRRLLSLAREALRRPGSAGHHRLALATGAVTVLSVTASGCVVVHGEREVVPAATRGEAARALEDFTTAYNKADKANDRSLDADRVSGALGAIDGAKLRAGRRNNPGGNPGYSPLELGDAKFAIPAKAGWPRWFVADTAANKGLAGSRWLLVFTRGSANDVWQASYLTVLAGTDVPKFQQDKDGWARPVTADDAALAVGPAKLSQSYATYLRSGGETFAPGIHTSQWRALRGRNASKPGLARQYIDEPLTSHDYAPVGLRTADGGALVFFVTQRYEKLTAAQGTELPAQSADVKALTTGDVKQSLTLGFVSNQAALDPAKGAQDQRVTVLGRVEGLTAAKGG</sequence>
<comment type="caution">
    <text evidence="2">The sequence shown here is derived from an EMBL/GenBank/DDBJ whole genome shotgun (WGS) entry which is preliminary data.</text>
</comment>
<dbReference type="InterPro" id="IPR058407">
    <property type="entry name" value="DUF8094"/>
</dbReference>
<evidence type="ECO:0000259" key="1">
    <source>
        <dbReference type="Pfam" id="PF26366"/>
    </source>
</evidence>
<gene>
    <name evidence="2" type="ORF">ACFQ5X_18395</name>
</gene>
<protein>
    <recommendedName>
        <fullName evidence="1">DUF8094 domain-containing protein</fullName>
    </recommendedName>
</protein>
<dbReference type="RefSeq" id="WP_381232561.1">
    <property type="nucleotide sequence ID" value="NZ_JBHSKH010000001.1"/>
</dbReference>
<name>A0ABW3XEQ1_9ACTN</name>
<evidence type="ECO:0000313" key="3">
    <source>
        <dbReference type="Proteomes" id="UP001597058"/>
    </source>
</evidence>